<dbReference type="Proteomes" id="UP001295423">
    <property type="component" value="Unassembled WGS sequence"/>
</dbReference>
<evidence type="ECO:0000313" key="1">
    <source>
        <dbReference type="EMBL" id="CAJ1957692.1"/>
    </source>
</evidence>
<comment type="caution">
    <text evidence="1">The sequence shown here is derived from an EMBL/GenBank/DDBJ whole genome shotgun (WGS) entry which is preliminary data.</text>
</comment>
<keyword evidence="2" id="KW-1185">Reference proteome</keyword>
<name>A0AAD2FZ77_9STRA</name>
<evidence type="ECO:0000313" key="2">
    <source>
        <dbReference type="Proteomes" id="UP001295423"/>
    </source>
</evidence>
<sequence length="257" mass="28500">MDFKQKFLEKRLRSSQMNDFGQRGNSWHIGVIEYYDFEAPCQANGNTAQAVPMMFPLDQILDTGNKQDGLCVLSMLEAMMKIVTVQFHFVKRIILASDNANCYHSKELIFPICFLNQLSSGPKIIKYIHPETQDGKGSCDSHAAVAGTHVDWRYICTQKDDTLTKNEACTPTELANALCTNGGIKNSAVQLVELNFQRLDKISQLCSGAGTPATLNCSRTCQSEPASTKFPQKGGAQFLGVIFLASRIEVFAWSKAR</sequence>
<reference evidence="1" key="1">
    <citation type="submission" date="2023-08" db="EMBL/GenBank/DDBJ databases">
        <authorList>
            <person name="Audoor S."/>
            <person name="Bilcke G."/>
        </authorList>
    </citation>
    <scope>NUCLEOTIDE SEQUENCE</scope>
</reference>
<protein>
    <submittedName>
        <fullName evidence="1">Uncharacterized protein</fullName>
    </submittedName>
</protein>
<dbReference type="EMBL" id="CAKOGP040001949">
    <property type="protein sequence ID" value="CAJ1957692.1"/>
    <property type="molecule type" value="Genomic_DNA"/>
</dbReference>
<accession>A0AAD2FZ77</accession>
<organism evidence="1 2">
    <name type="scientific">Cylindrotheca closterium</name>
    <dbReference type="NCBI Taxonomy" id="2856"/>
    <lineage>
        <taxon>Eukaryota</taxon>
        <taxon>Sar</taxon>
        <taxon>Stramenopiles</taxon>
        <taxon>Ochrophyta</taxon>
        <taxon>Bacillariophyta</taxon>
        <taxon>Bacillariophyceae</taxon>
        <taxon>Bacillariophycidae</taxon>
        <taxon>Bacillariales</taxon>
        <taxon>Bacillariaceae</taxon>
        <taxon>Cylindrotheca</taxon>
    </lineage>
</organism>
<dbReference type="AlphaFoldDB" id="A0AAD2FZ77"/>
<proteinExistence type="predicted"/>
<gene>
    <name evidence="1" type="ORF">CYCCA115_LOCUS16836</name>
</gene>